<keyword evidence="2" id="KW-0040">ANK repeat</keyword>
<sequence length="308" mass="34492">MACWRLNYGCLFKLVTSLIDVYPEGANVKNKSGYTPLHIACLNDLPVGVLKQLLDKCPNSARSKDFVGDTPLSMACWKKISLDRITLLLNAYPGALRQVNDEGDTPLHVACSFEATLDLVSLLLKRWPGAAREVNAKEETPLHIVCNLAPTYCELLEVLSLLLDVYPEAARVRSSNGFTPLRTAYSKDAPLSAVLRLLEKFPGAVRHEHFTGNAPVGIESFKVWKVINDVHHLFSSDFDIENATYILDYFIHLKWWGGTVIVFDINPSIIRTLGVNDKVIPNLLFMVGSHCRILTLWKFLGDRQDLVN</sequence>
<proteinExistence type="predicted"/>
<dbReference type="AlphaFoldDB" id="A0A7S4TA62"/>
<dbReference type="GO" id="GO:0051015">
    <property type="term" value="F:actin filament binding"/>
    <property type="evidence" value="ECO:0007669"/>
    <property type="project" value="TreeGrafter"/>
</dbReference>
<dbReference type="InterPro" id="IPR002110">
    <property type="entry name" value="Ankyrin_rpt"/>
</dbReference>
<dbReference type="Pfam" id="PF00023">
    <property type="entry name" value="Ank"/>
    <property type="match status" value="1"/>
</dbReference>
<dbReference type="InterPro" id="IPR052420">
    <property type="entry name" value="Espin/Espin-like"/>
</dbReference>
<dbReference type="GO" id="GO:0051017">
    <property type="term" value="P:actin filament bundle assembly"/>
    <property type="evidence" value="ECO:0007669"/>
    <property type="project" value="TreeGrafter"/>
</dbReference>
<reference evidence="4" key="1">
    <citation type="submission" date="2021-01" db="EMBL/GenBank/DDBJ databases">
        <authorList>
            <person name="Corre E."/>
            <person name="Pelletier E."/>
            <person name="Niang G."/>
            <person name="Scheremetjew M."/>
            <person name="Finn R."/>
            <person name="Kale V."/>
            <person name="Holt S."/>
            <person name="Cochrane G."/>
            <person name="Meng A."/>
            <person name="Brown T."/>
            <person name="Cohen L."/>
        </authorList>
    </citation>
    <scope>NUCLEOTIDE SEQUENCE</scope>
    <source>
        <strain evidence="4">GSO104</strain>
    </source>
</reference>
<evidence type="ECO:0000256" key="2">
    <source>
        <dbReference type="ARBA" id="ARBA00023043"/>
    </source>
</evidence>
<keyword evidence="1" id="KW-0677">Repeat</keyword>
<gene>
    <name evidence="4" type="ORF">DBRI00130_LOCUS44750</name>
</gene>
<dbReference type="Gene3D" id="1.25.40.20">
    <property type="entry name" value="Ankyrin repeat-containing domain"/>
    <property type="match status" value="1"/>
</dbReference>
<accession>A0A7S4TA62</accession>
<name>A0A7S4TA62_9STRA</name>
<dbReference type="GO" id="GO:0005737">
    <property type="term" value="C:cytoplasm"/>
    <property type="evidence" value="ECO:0007669"/>
    <property type="project" value="TreeGrafter"/>
</dbReference>
<organism evidence="4">
    <name type="scientific">Ditylum brightwellii</name>
    <dbReference type="NCBI Taxonomy" id="49249"/>
    <lineage>
        <taxon>Eukaryota</taxon>
        <taxon>Sar</taxon>
        <taxon>Stramenopiles</taxon>
        <taxon>Ochrophyta</taxon>
        <taxon>Bacillariophyta</taxon>
        <taxon>Mediophyceae</taxon>
        <taxon>Lithodesmiophycidae</taxon>
        <taxon>Lithodesmiales</taxon>
        <taxon>Lithodesmiaceae</taxon>
        <taxon>Ditylum</taxon>
    </lineage>
</organism>
<evidence type="ECO:0000313" key="4">
    <source>
        <dbReference type="EMBL" id="CAE4670432.1"/>
    </source>
</evidence>
<evidence type="ECO:0000256" key="3">
    <source>
        <dbReference type="SAM" id="SignalP"/>
    </source>
</evidence>
<protein>
    <submittedName>
        <fullName evidence="4">Uncharacterized protein</fullName>
    </submittedName>
</protein>
<feature type="signal peptide" evidence="3">
    <location>
        <begin position="1"/>
        <end position="17"/>
    </location>
</feature>
<dbReference type="SMART" id="SM00248">
    <property type="entry name" value="ANK"/>
    <property type="match status" value="4"/>
</dbReference>
<dbReference type="PANTHER" id="PTHR24153:SF8">
    <property type="entry name" value="FORKED, ISOFORM F"/>
    <property type="match status" value="1"/>
</dbReference>
<dbReference type="Pfam" id="PF12796">
    <property type="entry name" value="Ank_2"/>
    <property type="match status" value="1"/>
</dbReference>
<dbReference type="EMBL" id="HBNS01062023">
    <property type="protein sequence ID" value="CAE4670432.1"/>
    <property type="molecule type" value="Transcribed_RNA"/>
</dbReference>
<dbReference type="InterPro" id="IPR036770">
    <property type="entry name" value="Ankyrin_rpt-contain_sf"/>
</dbReference>
<feature type="chain" id="PRO_5030961964" evidence="3">
    <location>
        <begin position="18"/>
        <end position="308"/>
    </location>
</feature>
<dbReference type="PANTHER" id="PTHR24153">
    <property type="entry name" value="ESPIN"/>
    <property type="match status" value="1"/>
</dbReference>
<dbReference type="SUPFAM" id="SSF48403">
    <property type="entry name" value="Ankyrin repeat"/>
    <property type="match status" value="1"/>
</dbReference>
<keyword evidence="3" id="KW-0732">Signal</keyword>
<evidence type="ECO:0000256" key="1">
    <source>
        <dbReference type="ARBA" id="ARBA00022737"/>
    </source>
</evidence>